<dbReference type="InterPro" id="IPR002772">
    <property type="entry name" value="Glyco_hydro_3_C"/>
</dbReference>
<dbReference type="Pfam" id="PF00933">
    <property type="entry name" value="Glyco_hydro_3"/>
    <property type="match status" value="1"/>
</dbReference>
<dbReference type="Pfam" id="PF01915">
    <property type="entry name" value="Glyco_hydro_3_C"/>
    <property type="match status" value="1"/>
</dbReference>
<feature type="domain" description="Fibronectin type III-like" evidence="5">
    <location>
        <begin position="668"/>
        <end position="733"/>
    </location>
</feature>
<protein>
    <submittedName>
        <fullName evidence="6">Glycoside hydrolase family 3 C-terminal domain-containing protein</fullName>
    </submittedName>
</protein>
<organism evidence="6 7">
    <name type="scientific">Novosphingobium organovorum</name>
    <dbReference type="NCBI Taxonomy" id="2930092"/>
    <lineage>
        <taxon>Bacteria</taxon>
        <taxon>Pseudomonadati</taxon>
        <taxon>Pseudomonadota</taxon>
        <taxon>Alphaproteobacteria</taxon>
        <taxon>Sphingomonadales</taxon>
        <taxon>Sphingomonadaceae</taxon>
        <taxon>Novosphingobium</taxon>
    </lineage>
</organism>
<dbReference type="PANTHER" id="PTHR42715:SF10">
    <property type="entry name" value="BETA-GLUCOSIDASE"/>
    <property type="match status" value="1"/>
</dbReference>
<comment type="caution">
    <text evidence="6">The sequence shown here is derived from an EMBL/GenBank/DDBJ whole genome shotgun (WGS) entry which is preliminary data.</text>
</comment>
<evidence type="ECO:0000259" key="5">
    <source>
        <dbReference type="SMART" id="SM01217"/>
    </source>
</evidence>
<keyword evidence="2 6" id="KW-0378">Hydrolase</keyword>
<sequence>MTLKILSRTSLALLLGSAMNTLSASAPPVAPPTSAAPEADSPPPEATTSASERAEAAVAQMTQDEKLTLLQTMLLARVPSSKRPAGVGTGVGYTPGVPRLGIPFLSESDASLGVANMGGFIRPKDGATALPSAMAMASTWNPVLVGAGGAMMGAETRAKGFNVLLAGGVNLVREPRNGRNFEYFSEDPLLTGVLGGASIRGIQSNHIVSTIKHYVLNAQETGRSFLNVKIDEAAMRESDLLAFQIADEIGKPGAVMCSYNKVNATFSCENDFLLNTVLRHDWGFDGWVLSDWGGVHSVSIGKGLDQESGVRAFGESYFGQQLRDALAQGSVTQAEIDRSVTRIVRTMFRLGLADAPVAPGGPIDFDKDARIAQSLAEQGTVLLKNDGNLLPLTATARHIAVIGAHADVGVPSGGGSSQVWPEGGAALSLPIPGDAIYHRRLWMPSSPLEALRGQFPQATITYDDGTDPTRAASIAKSADIAIVFADQFMAEGHDSLDLRLPDGQDGLIEAVAAANPKTVVVLETGGPILMPWIDRVPAVVEAWYAGQRGGTAIARVLSGAVNPSGRLPVTFPASLEQLPNPVLPGSGRITLKPGSDLYDMPEETEPLEVTYPEGSDVGYRWYAKTGKTPLFAFGHGLSYTHFATSKLRVSGLKVTFRVKNIGPRKGANVAQVYLVARNGAPLRRLVGFGRTDLAPGAQQTVSLTIDPRLLADWKDGGWSMPAGSYQFALGDSATVMGTPVTVRLTARTWKDAPVKSGTVSPP</sequence>
<evidence type="ECO:0000256" key="1">
    <source>
        <dbReference type="ARBA" id="ARBA00005336"/>
    </source>
</evidence>
<dbReference type="SUPFAM" id="SSF52279">
    <property type="entry name" value="Beta-D-glucan exohydrolase, C-terminal domain"/>
    <property type="match status" value="1"/>
</dbReference>
<proteinExistence type="inferred from homology"/>
<accession>A0ABT0BD42</accession>
<evidence type="ECO:0000313" key="6">
    <source>
        <dbReference type="EMBL" id="MCJ2182889.1"/>
    </source>
</evidence>
<gene>
    <name evidence="6" type="ORF">MTR62_09325</name>
</gene>
<dbReference type="SUPFAM" id="SSF51445">
    <property type="entry name" value="(Trans)glycosidases"/>
    <property type="match status" value="1"/>
</dbReference>
<dbReference type="GO" id="GO:0016787">
    <property type="term" value="F:hydrolase activity"/>
    <property type="evidence" value="ECO:0007669"/>
    <property type="project" value="UniProtKB-KW"/>
</dbReference>
<dbReference type="Proteomes" id="UP001162881">
    <property type="component" value="Unassembled WGS sequence"/>
</dbReference>
<evidence type="ECO:0000313" key="7">
    <source>
        <dbReference type="Proteomes" id="UP001162881"/>
    </source>
</evidence>
<feature type="compositionally biased region" description="Low complexity" evidence="3">
    <location>
        <begin position="24"/>
        <end position="39"/>
    </location>
</feature>
<dbReference type="SMART" id="SM01217">
    <property type="entry name" value="Fn3_like"/>
    <property type="match status" value="1"/>
</dbReference>
<dbReference type="InterPro" id="IPR026891">
    <property type="entry name" value="Fn3-like"/>
</dbReference>
<evidence type="ECO:0000256" key="4">
    <source>
        <dbReference type="SAM" id="SignalP"/>
    </source>
</evidence>
<dbReference type="InterPro" id="IPR013783">
    <property type="entry name" value="Ig-like_fold"/>
</dbReference>
<feature type="signal peptide" evidence="4">
    <location>
        <begin position="1"/>
        <end position="26"/>
    </location>
</feature>
<dbReference type="RefSeq" id="WP_244019623.1">
    <property type="nucleotide sequence ID" value="NZ_JALHLF010000028.1"/>
</dbReference>
<dbReference type="InterPro" id="IPR036962">
    <property type="entry name" value="Glyco_hydro_3_N_sf"/>
</dbReference>
<dbReference type="InterPro" id="IPR050288">
    <property type="entry name" value="Cellulose_deg_GH3"/>
</dbReference>
<dbReference type="InterPro" id="IPR001764">
    <property type="entry name" value="Glyco_hydro_3_N"/>
</dbReference>
<evidence type="ECO:0000256" key="3">
    <source>
        <dbReference type="SAM" id="MobiDB-lite"/>
    </source>
</evidence>
<dbReference type="InterPro" id="IPR017853">
    <property type="entry name" value="GH"/>
</dbReference>
<dbReference type="Gene3D" id="3.40.50.1700">
    <property type="entry name" value="Glycoside hydrolase family 3 C-terminal domain"/>
    <property type="match status" value="1"/>
</dbReference>
<dbReference type="Gene3D" id="3.20.20.300">
    <property type="entry name" value="Glycoside hydrolase, family 3, N-terminal domain"/>
    <property type="match status" value="1"/>
</dbReference>
<keyword evidence="4" id="KW-0732">Signal</keyword>
<dbReference type="InterPro" id="IPR036881">
    <property type="entry name" value="Glyco_hydro_3_C_sf"/>
</dbReference>
<comment type="similarity">
    <text evidence="1">Belongs to the glycosyl hydrolase 3 family.</text>
</comment>
<feature type="chain" id="PRO_5045525719" evidence="4">
    <location>
        <begin position="27"/>
        <end position="762"/>
    </location>
</feature>
<evidence type="ECO:0000256" key="2">
    <source>
        <dbReference type="ARBA" id="ARBA00022801"/>
    </source>
</evidence>
<name>A0ABT0BD42_9SPHN</name>
<feature type="region of interest" description="Disordered" evidence="3">
    <location>
        <begin position="24"/>
        <end position="52"/>
    </location>
</feature>
<dbReference type="PRINTS" id="PR00133">
    <property type="entry name" value="GLHYDRLASE3"/>
</dbReference>
<dbReference type="Gene3D" id="2.60.40.10">
    <property type="entry name" value="Immunoglobulins"/>
    <property type="match status" value="1"/>
</dbReference>
<dbReference type="PANTHER" id="PTHR42715">
    <property type="entry name" value="BETA-GLUCOSIDASE"/>
    <property type="match status" value="1"/>
</dbReference>
<dbReference type="EMBL" id="JALHLF010000028">
    <property type="protein sequence ID" value="MCJ2182889.1"/>
    <property type="molecule type" value="Genomic_DNA"/>
</dbReference>
<dbReference type="Pfam" id="PF14310">
    <property type="entry name" value="Fn3-like"/>
    <property type="match status" value="1"/>
</dbReference>
<reference evidence="6" key="1">
    <citation type="submission" date="2022-03" db="EMBL/GenBank/DDBJ databases">
        <title>Identification of a novel bacterium isolated from mangrove sediments.</title>
        <authorList>
            <person name="Pan X."/>
        </authorList>
    </citation>
    <scope>NUCLEOTIDE SEQUENCE</scope>
    <source>
        <strain evidence="6">B1949</strain>
    </source>
</reference>
<keyword evidence="7" id="KW-1185">Reference proteome</keyword>